<dbReference type="InterPro" id="IPR011335">
    <property type="entry name" value="Restrct_endonuc-II-like"/>
</dbReference>
<dbReference type="InterPro" id="IPR014016">
    <property type="entry name" value="UvrD-like_ATP-bd"/>
</dbReference>
<dbReference type="GO" id="GO:0003677">
    <property type="term" value="F:DNA binding"/>
    <property type="evidence" value="ECO:0007669"/>
    <property type="project" value="UniProtKB-KW"/>
</dbReference>
<feature type="region of interest" description="Disordered" evidence="16">
    <location>
        <begin position="950"/>
        <end position="981"/>
    </location>
</feature>
<accession>A0A6J4TLG0</accession>
<dbReference type="PANTHER" id="PTHR11070:SF2">
    <property type="entry name" value="ATP-DEPENDENT DNA HELICASE SRS2"/>
    <property type="match status" value="1"/>
</dbReference>
<keyword evidence="10" id="KW-0413">Isomerase</keyword>
<dbReference type="SUPFAM" id="SSF52540">
    <property type="entry name" value="P-loop containing nucleoside triphosphate hydrolases"/>
    <property type="match status" value="1"/>
</dbReference>
<keyword evidence="9" id="KW-0234">DNA repair</keyword>
<evidence type="ECO:0000256" key="12">
    <source>
        <dbReference type="ARBA" id="ARBA00034808"/>
    </source>
</evidence>
<evidence type="ECO:0000256" key="9">
    <source>
        <dbReference type="ARBA" id="ARBA00023204"/>
    </source>
</evidence>
<name>A0A6J4TLG0_9SPHN</name>
<evidence type="ECO:0000256" key="6">
    <source>
        <dbReference type="ARBA" id="ARBA00022839"/>
    </source>
</evidence>
<dbReference type="GO" id="GO:0043138">
    <property type="term" value="F:3'-5' DNA helicase activity"/>
    <property type="evidence" value="ECO:0007669"/>
    <property type="project" value="UniProtKB-EC"/>
</dbReference>
<feature type="compositionally biased region" description="Basic and acidic residues" evidence="16">
    <location>
        <begin position="9"/>
        <end position="25"/>
    </location>
</feature>
<dbReference type="GO" id="GO:0004527">
    <property type="term" value="F:exonuclease activity"/>
    <property type="evidence" value="ECO:0007669"/>
    <property type="project" value="UniProtKB-KW"/>
</dbReference>
<dbReference type="InterPro" id="IPR027417">
    <property type="entry name" value="P-loop_NTPase"/>
</dbReference>
<dbReference type="Gene3D" id="1.10.486.10">
    <property type="entry name" value="PCRA, domain 4"/>
    <property type="match status" value="1"/>
</dbReference>
<evidence type="ECO:0000256" key="14">
    <source>
        <dbReference type="ARBA" id="ARBA00048988"/>
    </source>
</evidence>
<keyword evidence="8" id="KW-0238">DNA-binding</keyword>
<evidence type="ECO:0000256" key="16">
    <source>
        <dbReference type="SAM" id="MobiDB-lite"/>
    </source>
</evidence>
<dbReference type="InterPro" id="IPR000212">
    <property type="entry name" value="DNA_helicase_UvrD/REP"/>
</dbReference>
<keyword evidence="4 15" id="KW-0378">Hydrolase</keyword>
<evidence type="ECO:0000256" key="15">
    <source>
        <dbReference type="PROSITE-ProRule" id="PRU00560"/>
    </source>
</evidence>
<dbReference type="GO" id="GO:0000725">
    <property type="term" value="P:recombinational repair"/>
    <property type="evidence" value="ECO:0007669"/>
    <property type="project" value="TreeGrafter"/>
</dbReference>
<dbReference type="GO" id="GO:0033202">
    <property type="term" value="C:DNA helicase complex"/>
    <property type="evidence" value="ECO:0007669"/>
    <property type="project" value="TreeGrafter"/>
</dbReference>
<evidence type="ECO:0000259" key="18">
    <source>
        <dbReference type="PROSITE" id="PS51217"/>
    </source>
</evidence>
<dbReference type="GO" id="GO:0005524">
    <property type="term" value="F:ATP binding"/>
    <property type="evidence" value="ECO:0007669"/>
    <property type="project" value="UniProtKB-UniRule"/>
</dbReference>
<dbReference type="EC" id="5.6.2.4" evidence="12"/>
<keyword evidence="5 15" id="KW-0347">Helicase</keyword>
<dbReference type="InterPro" id="IPR011604">
    <property type="entry name" value="PDDEXK-like_dom_sf"/>
</dbReference>
<proteinExistence type="predicted"/>
<keyword evidence="1" id="KW-0540">Nuclease</keyword>
<dbReference type="EMBL" id="CADCWD010000023">
    <property type="protein sequence ID" value="CAA9526522.1"/>
    <property type="molecule type" value="Genomic_DNA"/>
</dbReference>
<evidence type="ECO:0000259" key="17">
    <source>
        <dbReference type="PROSITE" id="PS51198"/>
    </source>
</evidence>
<dbReference type="Pfam" id="PF00580">
    <property type="entry name" value="UvrD-helicase"/>
    <property type="match status" value="1"/>
</dbReference>
<dbReference type="Gene3D" id="3.40.50.300">
    <property type="entry name" value="P-loop containing nucleotide triphosphate hydrolases"/>
    <property type="match status" value="4"/>
</dbReference>
<organism evidence="19">
    <name type="scientific">uncultured Sphingosinicella sp</name>
    <dbReference type="NCBI Taxonomy" id="478748"/>
    <lineage>
        <taxon>Bacteria</taxon>
        <taxon>Pseudomonadati</taxon>
        <taxon>Pseudomonadota</taxon>
        <taxon>Alphaproteobacteria</taxon>
        <taxon>Sphingomonadales</taxon>
        <taxon>Sphingosinicellaceae</taxon>
        <taxon>Sphingosinicella</taxon>
        <taxon>environmental samples</taxon>
    </lineage>
</organism>
<dbReference type="PANTHER" id="PTHR11070">
    <property type="entry name" value="UVRD / RECB / PCRA DNA HELICASE FAMILY MEMBER"/>
    <property type="match status" value="1"/>
</dbReference>
<evidence type="ECO:0000256" key="10">
    <source>
        <dbReference type="ARBA" id="ARBA00023235"/>
    </source>
</evidence>
<evidence type="ECO:0000256" key="7">
    <source>
        <dbReference type="ARBA" id="ARBA00022840"/>
    </source>
</evidence>
<evidence type="ECO:0000256" key="4">
    <source>
        <dbReference type="ARBA" id="ARBA00022801"/>
    </source>
</evidence>
<dbReference type="Gene3D" id="3.90.320.10">
    <property type="match status" value="1"/>
</dbReference>
<evidence type="ECO:0000256" key="3">
    <source>
        <dbReference type="ARBA" id="ARBA00022763"/>
    </source>
</evidence>
<evidence type="ECO:0000256" key="1">
    <source>
        <dbReference type="ARBA" id="ARBA00022722"/>
    </source>
</evidence>
<dbReference type="NCBIfam" id="TIGR02784">
    <property type="entry name" value="addA_alphas"/>
    <property type="match status" value="1"/>
</dbReference>
<feature type="domain" description="UvrD-like helicase C-terminal" evidence="18">
    <location>
        <begin position="519"/>
        <end position="800"/>
    </location>
</feature>
<keyword evidence="2 15" id="KW-0547">Nucleotide-binding</keyword>
<dbReference type="InterPro" id="IPR014017">
    <property type="entry name" value="DNA_helicase_UvrD-like_C"/>
</dbReference>
<dbReference type="GO" id="GO:0005829">
    <property type="term" value="C:cytosol"/>
    <property type="evidence" value="ECO:0007669"/>
    <property type="project" value="TreeGrafter"/>
</dbReference>
<dbReference type="Pfam" id="PF13361">
    <property type="entry name" value="UvrD_C"/>
    <property type="match status" value="1"/>
</dbReference>
<sequence>MPKRLKPLTRLDGEQKRASSPRDHAALSASAGTGKTHVLTARVLRLLLSGVDPSSILCLTFTKAGAAEMADRIHARLAYWVRLKDNELGGELIALGEDPGPDMRERARTLFARVLDAPGGGLRIQTIHAFSQGLLAAFPAEAGLVPGFRPLEGREEQLLSRATLADLLVRAEAAGDLGLVRDMQVLSHRMGEGGAESFLMCCARAPRAMVALGFREGIETRLRHAFGLPAGDIEQAIEDACCDEAFDLETLRRIAAANRGWGTKTGLDCCDAIAAWQVGDPAHRAGTLSSIAEIVLKKDGEPRSISAGLLKADPDYAGHAARLVECCQRLLTMRRVGALIAQLAAGLRAGQSFALAYGEAKRAHGVVDFDDLIAGAEALLLTPGMGDWVRYKLDQSTDHILVDEAQDTNQRQWNIVSALTEEFFAGEGAVGRHRTIFTVGDFKQAIFRFQGTDPAQFNRAREYFSQAARDAREGAEEMGARDLPPDFLDLSMDRSFRSSPPILQLVDRVIGDLGHETLGLPRRPNPHESFHSSRPGAVTLWQPYSEESEADAEGGEEGWVSDATRRYAARLAKQIRHWIDHPFELGQGDKRRPVKPEDILILVRRRGDLASLIVARLYAENVPVAGVDRLLLSAPLAVQDLLAAARFAVQPLDDLNLASLLVSPLFGWSQEELFAVAFKREVPLWQQLRTTSADISRLAPTVEGLLSILAMADYATPHQFLETILSGSMDGRRKLLERLGAEARDPIEELLASALEFETTGTPSLQPFLDWFARGDVEIVRDPSAPLDAVRVMTVHGSKGLQSPIVILADACVDPSRARGTFTSFQIDDDIRIPIFRPRKDELAEPLKSQIELQDRLEREEHWRLLYVALTRAEERLYIGGSLGPADKKGPPETSWFAACEVSMTGLGCDWQDDPIWGRSRRFGDTEAHARAALARAPVRALASPGWLQQAAPVEARPPRPLAPTAPGEDEAASPPPTPEMRAAAERGRLLHQLFERLPGVAAADRARLAEDWLRRSAGVQDERLRRSLVEDACAIISDPQFADIFSPDALAEAPIAAVTPDGSVISGTVDRLLVLPDRVRLVDFKTGRAVPRSLAELPPSHVRQMAAYVAALRVIFPGRAIDAALLYTSGPTLHALPAEMLEPLQPRPAAAA</sequence>
<dbReference type="PROSITE" id="PS51217">
    <property type="entry name" value="UVRD_HELICASE_CTER"/>
    <property type="match status" value="1"/>
</dbReference>
<dbReference type="AlphaFoldDB" id="A0A6J4TLG0"/>
<evidence type="ECO:0000313" key="19">
    <source>
        <dbReference type="EMBL" id="CAA9526522.1"/>
    </source>
</evidence>
<keyword evidence="3" id="KW-0227">DNA damage</keyword>
<keyword evidence="7 15" id="KW-0067">ATP-binding</keyword>
<protein>
    <recommendedName>
        <fullName evidence="12">DNA 3'-5' helicase</fullName>
        <ecNumber evidence="12">5.6.2.4</ecNumber>
    </recommendedName>
    <alternativeName>
        <fullName evidence="13">DNA 3'-5' helicase II</fullName>
    </alternativeName>
</protein>
<comment type="catalytic activity">
    <reaction evidence="11">
        <text>Couples ATP hydrolysis with the unwinding of duplex DNA by translocating in the 3'-5' direction.</text>
        <dbReference type="EC" id="5.6.2.4"/>
    </reaction>
</comment>
<reference evidence="19" key="1">
    <citation type="submission" date="2020-02" db="EMBL/GenBank/DDBJ databases">
        <authorList>
            <person name="Meier V. D."/>
        </authorList>
    </citation>
    <scope>NUCLEOTIDE SEQUENCE</scope>
    <source>
        <strain evidence="19">AVDCRST_MAG23</strain>
    </source>
</reference>
<feature type="region of interest" description="Disordered" evidence="16">
    <location>
        <begin position="1"/>
        <end position="31"/>
    </location>
</feature>
<dbReference type="Pfam" id="PF12705">
    <property type="entry name" value="PDDEXK_1"/>
    <property type="match status" value="1"/>
</dbReference>
<dbReference type="InterPro" id="IPR014151">
    <property type="entry name" value="DNA_helicase_AddA"/>
</dbReference>
<dbReference type="PROSITE" id="PS51198">
    <property type="entry name" value="UVRD_HELICASE_ATP_BIND"/>
    <property type="match status" value="1"/>
</dbReference>
<keyword evidence="6" id="KW-0269">Exonuclease</keyword>
<dbReference type="InterPro" id="IPR038726">
    <property type="entry name" value="PDDEXK_AddAB-type"/>
</dbReference>
<evidence type="ECO:0000256" key="13">
    <source>
        <dbReference type="ARBA" id="ARBA00034923"/>
    </source>
</evidence>
<evidence type="ECO:0000256" key="8">
    <source>
        <dbReference type="ARBA" id="ARBA00023125"/>
    </source>
</evidence>
<evidence type="ECO:0000256" key="2">
    <source>
        <dbReference type="ARBA" id="ARBA00022741"/>
    </source>
</evidence>
<feature type="binding site" evidence="15">
    <location>
        <begin position="29"/>
        <end position="36"/>
    </location>
    <ligand>
        <name>ATP</name>
        <dbReference type="ChEBI" id="CHEBI:30616"/>
    </ligand>
</feature>
<comment type="catalytic activity">
    <reaction evidence="14">
        <text>ATP + H2O = ADP + phosphate + H(+)</text>
        <dbReference type="Rhea" id="RHEA:13065"/>
        <dbReference type="ChEBI" id="CHEBI:15377"/>
        <dbReference type="ChEBI" id="CHEBI:15378"/>
        <dbReference type="ChEBI" id="CHEBI:30616"/>
        <dbReference type="ChEBI" id="CHEBI:43474"/>
        <dbReference type="ChEBI" id="CHEBI:456216"/>
        <dbReference type="EC" id="5.6.2.4"/>
    </reaction>
</comment>
<feature type="domain" description="UvrD-like helicase ATP-binding" evidence="17">
    <location>
        <begin position="8"/>
        <end position="499"/>
    </location>
</feature>
<evidence type="ECO:0000256" key="11">
    <source>
        <dbReference type="ARBA" id="ARBA00034617"/>
    </source>
</evidence>
<gene>
    <name evidence="19" type="ORF">AVDCRST_MAG23-606</name>
</gene>
<dbReference type="SUPFAM" id="SSF52980">
    <property type="entry name" value="Restriction endonuclease-like"/>
    <property type="match status" value="1"/>
</dbReference>
<evidence type="ECO:0000256" key="5">
    <source>
        <dbReference type="ARBA" id="ARBA00022806"/>
    </source>
</evidence>